<evidence type="ECO:0000259" key="6">
    <source>
        <dbReference type="Pfam" id="PF06441"/>
    </source>
</evidence>
<protein>
    <submittedName>
        <fullName evidence="7">Pimeloyl-ACP methyl ester carboxylesterase</fullName>
    </submittedName>
</protein>
<keyword evidence="2" id="KW-0058">Aromatic hydrocarbons catabolism</keyword>
<dbReference type="InterPro" id="IPR029058">
    <property type="entry name" value="AB_hydrolase_fold"/>
</dbReference>
<evidence type="ECO:0000313" key="7">
    <source>
        <dbReference type="EMBL" id="SNS82708.1"/>
    </source>
</evidence>
<dbReference type="Proteomes" id="UP000242915">
    <property type="component" value="Unassembled WGS sequence"/>
</dbReference>
<dbReference type="PIRSF" id="PIRSF001112">
    <property type="entry name" value="Epoxide_hydrolase"/>
    <property type="match status" value="1"/>
</dbReference>
<feature type="domain" description="Epoxide hydrolase N-terminal" evidence="6">
    <location>
        <begin position="56"/>
        <end position="161"/>
    </location>
</feature>
<dbReference type="GO" id="GO:0097176">
    <property type="term" value="P:epoxide metabolic process"/>
    <property type="evidence" value="ECO:0007669"/>
    <property type="project" value="TreeGrafter"/>
</dbReference>
<evidence type="ECO:0000256" key="3">
    <source>
        <dbReference type="ARBA" id="ARBA00022801"/>
    </source>
</evidence>
<feature type="active site" description="Nucleophile" evidence="4">
    <location>
        <position position="230"/>
    </location>
</feature>
<dbReference type="AlphaFoldDB" id="A0A239HNN4"/>
<dbReference type="GO" id="GO:0004301">
    <property type="term" value="F:epoxide hydrolase activity"/>
    <property type="evidence" value="ECO:0007669"/>
    <property type="project" value="TreeGrafter"/>
</dbReference>
<evidence type="ECO:0000313" key="8">
    <source>
        <dbReference type="Proteomes" id="UP000242915"/>
    </source>
</evidence>
<dbReference type="PRINTS" id="PR00412">
    <property type="entry name" value="EPOXHYDRLASE"/>
</dbReference>
<feature type="chain" id="PRO_5012308740" evidence="5">
    <location>
        <begin position="37"/>
        <end position="457"/>
    </location>
</feature>
<dbReference type="Gene3D" id="3.40.50.1820">
    <property type="entry name" value="alpha/beta hydrolase"/>
    <property type="match status" value="1"/>
</dbReference>
<feature type="active site" description="Proton acceptor" evidence="4">
    <location>
        <position position="423"/>
    </location>
</feature>
<reference evidence="8" key="1">
    <citation type="submission" date="2017-06" db="EMBL/GenBank/DDBJ databases">
        <authorList>
            <person name="Varghese N."/>
            <person name="Submissions S."/>
        </authorList>
    </citation>
    <scope>NUCLEOTIDE SEQUENCE [LARGE SCALE GENOMIC DNA]</scope>
    <source>
        <strain evidence="8">CIP 108523</strain>
    </source>
</reference>
<dbReference type="InterPro" id="IPR010497">
    <property type="entry name" value="Epoxide_hydro_N"/>
</dbReference>
<evidence type="ECO:0000256" key="2">
    <source>
        <dbReference type="ARBA" id="ARBA00022797"/>
    </source>
</evidence>
<comment type="similarity">
    <text evidence="1">Belongs to the peptidase S33 family.</text>
</comment>
<dbReference type="SUPFAM" id="SSF53474">
    <property type="entry name" value="alpha/beta-Hydrolases"/>
    <property type="match status" value="1"/>
</dbReference>
<dbReference type="PANTHER" id="PTHR21661:SF35">
    <property type="entry name" value="EPOXIDE HYDROLASE"/>
    <property type="match status" value="1"/>
</dbReference>
<dbReference type="RefSeq" id="WP_089360675.1">
    <property type="nucleotide sequence ID" value="NZ_FZOG01000005.1"/>
</dbReference>
<evidence type="ECO:0000256" key="5">
    <source>
        <dbReference type="SAM" id="SignalP"/>
    </source>
</evidence>
<accession>A0A239HNN4</accession>
<evidence type="ECO:0000256" key="4">
    <source>
        <dbReference type="PIRSR" id="PIRSR001112-1"/>
    </source>
</evidence>
<dbReference type="EMBL" id="FZOG01000005">
    <property type="protein sequence ID" value="SNS82708.1"/>
    <property type="molecule type" value="Genomic_DNA"/>
</dbReference>
<gene>
    <name evidence="7" type="ORF">SAMN05216255_3490</name>
</gene>
<feature type="signal peptide" evidence="5">
    <location>
        <begin position="1"/>
        <end position="36"/>
    </location>
</feature>
<sequence length="457" mass="49805">MFAVLSATTWQRWLTSTVRISTVSCVLLGASGGAWAVTGTASDPGVSDQGAGSEAIRPYQVHVDEAQLIDLRQRLAATRWPDKETVSDNTQGVQLKSIQALVEYWGKGYDWRKAEARLNALPEFVTTIDGVDIQFIHVRSPNPNAMPLILTHGWPGSQFEFLKTIGPLTNPTAFGGRAEDAFDLVIPSIPGHGFSGKPTELGWGPERVAKAWDVLMKRLGYDHYVSQGGDHGSVISDALGRLAPAGLLGIHLNMPATVPPELVASINGAKPAPAGLTASERAAYDSLSTFFARNAAYGAMMVTRPQTIGYLLADSPAGTAAWMYEKFAAWTDSNGKPERVLTRDEMLDDISLYWLTNSGASSSRFYWENNNNNFSAAAQRTSEIKVPVAITVFPHEIYRAPKSWAQRAYPTLSYFSEVSKGGHFAAWEQPQLFSEELRKAFRPLRAAATVASHKSSQ</sequence>
<dbReference type="PANTHER" id="PTHR21661">
    <property type="entry name" value="EPOXIDE HYDROLASE 1-RELATED"/>
    <property type="match status" value="1"/>
</dbReference>
<dbReference type="InterPro" id="IPR016292">
    <property type="entry name" value="Epoxide_hydrolase"/>
</dbReference>
<proteinExistence type="inferred from homology"/>
<keyword evidence="5" id="KW-0732">Signal</keyword>
<name>A0A239HNN4_9PSED</name>
<organism evidence="7 8">
    <name type="scientific">Pseudomonas segetis</name>
    <dbReference type="NCBI Taxonomy" id="298908"/>
    <lineage>
        <taxon>Bacteria</taxon>
        <taxon>Pseudomonadati</taxon>
        <taxon>Pseudomonadota</taxon>
        <taxon>Gammaproteobacteria</taxon>
        <taxon>Pseudomonadales</taxon>
        <taxon>Pseudomonadaceae</taxon>
        <taxon>Pseudomonas</taxon>
    </lineage>
</organism>
<dbReference type="InterPro" id="IPR000639">
    <property type="entry name" value="Epox_hydrolase-like"/>
</dbReference>
<dbReference type="Pfam" id="PF06441">
    <property type="entry name" value="EHN"/>
    <property type="match status" value="1"/>
</dbReference>
<keyword evidence="3" id="KW-0378">Hydrolase</keyword>
<keyword evidence="8" id="KW-1185">Reference proteome</keyword>
<evidence type="ECO:0000256" key="1">
    <source>
        <dbReference type="ARBA" id="ARBA00010088"/>
    </source>
</evidence>
<feature type="active site" description="Proton donor" evidence="4">
    <location>
        <position position="366"/>
    </location>
</feature>